<dbReference type="FunFam" id="3.30.70.270:FF:000001">
    <property type="entry name" value="Diguanylate cyclase domain protein"/>
    <property type="match status" value="1"/>
</dbReference>
<feature type="domain" description="GGDEF" evidence="4">
    <location>
        <begin position="250"/>
        <end position="383"/>
    </location>
</feature>
<feature type="transmembrane region" description="Helical" evidence="3">
    <location>
        <begin position="184"/>
        <end position="205"/>
    </location>
</feature>
<feature type="transmembrane region" description="Helical" evidence="3">
    <location>
        <begin position="117"/>
        <end position="138"/>
    </location>
</feature>
<feature type="transmembrane region" description="Helical" evidence="3">
    <location>
        <begin position="91"/>
        <end position="111"/>
    </location>
</feature>
<dbReference type="Gene3D" id="3.30.70.270">
    <property type="match status" value="1"/>
</dbReference>
<evidence type="ECO:0000259" key="4">
    <source>
        <dbReference type="PROSITE" id="PS50887"/>
    </source>
</evidence>
<name>A0A433XG13_9HYPH</name>
<reference evidence="5 6" key="1">
    <citation type="journal article" date="2016" name="Int. J. Syst. Evol. Microbiol.">
        <title>Arsenicitalea aurantiaca gen. nov., sp. nov., a new member of the family Hyphomicrobiaceae, isolated from high-arsenic sediment.</title>
        <authorList>
            <person name="Mu Y."/>
            <person name="Zhou L."/>
            <person name="Zeng X.C."/>
            <person name="Liu L."/>
            <person name="Pan Y."/>
            <person name="Chen X."/>
            <person name="Wang J."/>
            <person name="Li S."/>
            <person name="Li W.J."/>
            <person name="Wang Y."/>
        </authorList>
    </citation>
    <scope>NUCLEOTIDE SEQUENCE [LARGE SCALE GENOMIC DNA]</scope>
    <source>
        <strain evidence="5 6">42-50</strain>
    </source>
</reference>
<dbReference type="PANTHER" id="PTHR45138:SF9">
    <property type="entry name" value="DIGUANYLATE CYCLASE DGCM-RELATED"/>
    <property type="match status" value="1"/>
</dbReference>
<dbReference type="SMART" id="SM00267">
    <property type="entry name" value="GGDEF"/>
    <property type="match status" value="1"/>
</dbReference>
<evidence type="ECO:0000313" key="6">
    <source>
        <dbReference type="Proteomes" id="UP000281547"/>
    </source>
</evidence>
<dbReference type="InterPro" id="IPR000160">
    <property type="entry name" value="GGDEF_dom"/>
</dbReference>
<gene>
    <name evidence="5" type="ORF">EMQ25_07440</name>
</gene>
<comment type="catalytic activity">
    <reaction evidence="2">
        <text>2 GTP = 3',3'-c-di-GMP + 2 diphosphate</text>
        <dbReference type="Rhea" id="RHEA:24898"/>
        <dbReference type="ChEBI" id="CHEBI:33019"/>
        <dbReference type="ChEBI" id="CHEBI:37565"/>
        <dbReference type="ChEBI" id="CHEBI:58805"/>
        <dbReference type="EC" id="2.7.7.65"/>
    </reaction>
</comment>
<dbReference type="Proteomes" id="UP000281547">
    <property type="component" value="Unassembled WGS sequence"/>
</dbReference>
<keyword evidence="3" id="KW-0472">Membrane</keyword>
<comment type="caution">
    <text evidence="5">The sequence shown here is derived from an EMBL/GenBank/DDBJ whole genome shotgun (WGS) entry which is preliminary data.</text>
</comment>
<dbReference type="AlphaFoldDB" id="A0A433XG13"/>
<dbReference type="EC" id="2.7.7.65" evidence="1"/>
<dbReference type="NCBIfam" id="TIGR00254">
    <property type="entry name" value="GGDEF"/>
    <property type="match status" value="1"/>
</dbReference>
<dbReference type="EMBL" id="RZNJ01000002">
    <property type="protein sequence ID" value="RUT32954.1"/>
    <property type="molecule type" value="Genomic_DNA"/>
</dbReference>
<sequence>MFDAFTILVILSAVPLLLGLQFLYFWLRDRHAHWLGGMAALFLLGAVSMVLFAVRGRISDFVSIGISNCLLFAAFGLAWQAMRSFVGRPVILWPVVGAVILWLALCTQPVFLSDLTLRVMVSSVIVGAFSLLCAFELWRGREEGLPSLVPAVIVLTSYGVLTLARIPMAPFVPFPFGAQPMEPGWLAAATLLVLAHLSFLTLLVVSMTKERKEVKQRDAALSDPLTGVLNRRAFALRNLEEQALRPAGARALSLLMLDLDHFKSINDRFGHGVGDKVLTKFAEIAERTIRPTDRIYRVGGEEFCCLLPGAGVNEASIVAERLRKAFATVEFIVDGELLRSTVSIGISSARNGEVSLDRLQAEADAALYRAKASGRNCVIIAEGAELAEDQTATPGPAVPQRRHTLRIGAARRS</sequence>
<dbReference type="SUPFAM" id="SSF55073">
    <property type="entry name" value="Nucleotide cyclase"/>
    <property type="match status" value="1"/>
</dbReference>
<evidence type="ECO:0000256" key="2">
    <source>
        <dbReference type="ARBA" id="ARBA00034247"/>
    </source>
</evidence>
<feature type="transmembrane region" description="Helical" evidence="3">
    <location>
        <begin position="6"/>
        <end position="27"/>
    </location>
</feature>
<keyword evidence="3" id="KW-0812">Transmembrane</keyword>
<dbReference type="InterPro" id="IPR029787">
    <property type="entry name" value="Nucleotide_cyclase"/>
</dbReference>
<evidence type="ECO:0000256" key="1">
    <source>
        <dbReference type="ARBA" id="ARBA00012528"/>
    </source>
</evidence>
<dbReference type="CDD" id="cd01949">
    <property type="entry name" value="GGDEF"/>
    <property type="match status" value="1"/>
</dbReference>
<dbReference type="GO" id="GO:0043709">
    <property type="term" value="P:cell adhesion involved in single-species biofilm formation"/>
    <property type="evidence" value="ECO:0007669"/>
    <property type="project" value="TreeGrafter"/>
</dbReference>
<dbReference type="PANTHER" id="PTHR45138">
    <property type="entry name" value="REGULATORY COMPONENTS OF SENSORY TRANSDUCTION SYSTEM"/>
    <property type="match status" value="1"/>
</dbReference>
<dbReference type="Pfam" id="PF00990">
    <property type="entry name" value="GGDEF"/>
    <property type="match status" value="1"/>
</dbReference>
<feature type="transmembrane region" description="Helical" evidence="3">
    <location>
        <begin position="34"/>
        <end position="55"/>
    </location>
</feature>
<protein>
    <recommendedName>
        <fullName evidence="1">diguanylate cyclase</fullName>
        <ecNumber evidence="1">2.7.7.65</ecNumber>
    </recommendedName>
</protein>
<dbReference type="GO" id="GO:1902201">
    <property type="term" value="P:negative regulation of bacterial-type flagellum-dependent cell motility"/>
    <property type="evidence" value="ECO:0007669"/>
    <property type="project" value="TreeGrafter"/>
</dbReference>
<dbReference type="GO" id="GO:0052621">
    <property type="term" value="F:diguanylate cyclase activity"/>
    <property type="evidence" value="ECO:0007669"/>
    <property type="project" value="UniProtKB-EC"/>
</dbReference>
<dbReference type="PROSITE" id="PS50887">
    <property type="entry name" value="GGDEF"/>
    <property type="match status" value="1"/>
</dbReference>
<accession>A0A433XG13</accession>
<feature type="transmembrane region" description="Helical" evidence="3">
    <location>
        <begin position="145"/>
        <end position="164"/>
    </location>
</feature>
<organism evidence="5 6">
    <name type="scientific">Arsenicitalea aurantiaca</name>
    <dbReference type="NCBI Taxonomy" id="1783274"/>
    <lineage>
        <taxon>Bacteria</taxon>
        <taxon>Pseudomonadati</taxon>
        <taxon>Pseudomonadota</taxon>
        <taxon>Alphaproteobacteria</taxon>
        <taxon>Hyphomicrobiales</taxon>
        <taxon>Devosiaceae</taxon>
        <taxon>Arsenicitalea</taxon>
    </lineage>
</organism>
<keyword evidence="3" id="KW-1133">Transmembrane helix</keyword>
<evidence type="ECO:0000256" key="3">
    <source>
        <dbReference type="SAM" id="Phobius"/>
    </source>
</evidence>
<feature type="transmembrane region" description="Helical" evidence="3">
    <location>
        <begin position="61"/>
        <end position="79"/>
    </location>
</feature>
<evidence type="ECO:0000313" key="5">
    <source>
        <dbReference type="EMBL" id="RUT32954.1"/>
    </source>
</evidence>
<dbReference type="InterPro" id="IPR043128">
    <property type="entry name" value="Rev_trsase/Diguanyl_cyclase"/>
</dbReference>
<keyword evidence="6" id="KW-1185">Reference proteome</keyword>
<dbReference type="InterPro" id="IPR050469">
    <property type="entry name" value="Diguanylate_Cyclase"/>
</dbReference>
<dbReference type="GO" id="GO:0005886">
    <property type="term" value="C:plasma membrane"/>
    <property type="evidence" value="ECO:0007669"/>
    <property type="project" value="TreeGrafter"/>
</dbReference>
<proteinExistence type="predicted"/>
<dbReference type="RefSeq" id="WP_127187911.1">
    <property type="nucleotide sequence ID" value="NZ_RZNJ01000002.1"/>
</dbReference>
<dbReference type="OrthoDB" id="9812260at2"/>